<feature type="region of interest" description="Disordered" evidence="1">
    <location>
        <begin position="80"/>
        <end position="128"/>
    </location>
</feature>
<keyword evidence="3" id="KW-1185">Reference proteome</keyword>
<dbReference type="AlphaFoldDB" id="A0A1H8MI93"/>
<sequence>MIDDPVAHREECPATAQGTRRDYRELDMLESQFRGTWITEGDPKETEFCSVGDGHDWDAGAVDVAGVKQCDHCGAFHLGDGDEPTVPSFEDQSHDSQAEDSITSEAGQEAPEPLAEDKTQLTLSSISD</sequence>
<reference evidence="3" key="1">
    <citation type="submission" date="2016-10" db="EMBL/GenBank/DDBJ databases">
        <authorList>
            <person name="Varghese N."/>
            <person name="Submissions S."/>
        </authorList>
    </citation>
    <scope>NUCLEOTIDE SEQUENCE [LARGE SCALE GENOMIC DNA]</scope>
    <source>
        <strain evidence="3">IBRC-M 10043</strain>
    </source>
</reference>
<evidence type="ECO:0000313" key="3">
    <source>
        <dbReference type="Proteomes" id="UP000198775"/>
    </source>
</evidence>
<evidence type="ECO:0000313" key="2">
    <source>
        <dbReference type="EMBL" id="SEO16928.1"/>
    </source>
</evidence>
<accession>A0A1H8MI93</accession>
<organism evidence="2 3">
    <name type="scientific">Halorientalis persicus</name>
    <dbReference type="NCBI Taxonomy" id="1367881"/>
    <lineage>
        <taxon>Archaea</taxon>
        <taxon>Methanobacteriati</taxon>
        <taxon>Methanobacteriota</taxon>
        <taxon>Stenosarchaea group</taxon>
        <taxon>Halobacteria</taxon>
        <taxon>Halobacteriales</taxon>
        <taxon>Haloarculaceae</taxon>
        <taxon>Halorientalis</taxon>
    </lineage>
</organism>
<dbReference type="OrthoDB" id="375000at2157"/>
<dbReference type="Proteomes" id="UP000198775">
    <property type="component" value="Unassembled WGS sequence"/>
</dbReference>
<evidence type="ECO:0000256" key="1">
    <source>
        <dbReference type="SAM" id="MobiDB-lite"/>
    </source>
</evidence>
<name>A0A1H8MI93_9EURY</name>
<gene>
    <name evidence="2" type="ORF">SAMN05216388_10093</name>
</gene>
<proteinExistence type="predicted"/>
<dbReference type="RefSeq" id="WP_092659954.1">
    <property type="nucleotide sequence ID" value="NZ_FOCX01000009.1"/>
</dbReference>
<protein>
    <submittedName>
        <fullName evidence="2">Uncharacterized protein</fullName>
    </submittedName>
</protein>
<dbReference type="EMBL" id="FOCX01000009">
    <property type="protein sequence ID" value="SEO16928.1"/>
    <property type="molecule type" value="Genomic_DNA"/>
</dbReference>